<evidence type="ECO:0000313" key="2">
    <source>
        <dbReference type="Proteomes" id="UP000253370"/>
    </source>
</evidence>
<accession>A0A365UC93</accession>
<keyword evidence="2" id="KW-1185">Reference proteome</keyword>
<proteinExistence type="predicted"/>
<gene>
    <name evidence="1" type="ORF">DRV85_02520</name>
</gene>
<reference evidence="1 2" key="1">
    <citation type="submission" date="2018-07" db="EMBL/GenBank/DDBJ databases">
        <title>Rhodosalinus sp. strain E84T genomic sequence and assembly.</title>
        <authorList>
            <person name="Liu Z.-W."/>
            <person name="Lu D.-C."/>
        </authorList>
    </citation>
    <scope>NUCLEOTIDE SEQUENCE [LARGE SCALE GENOMIC DNA]</scope>
    <source>
        <strain evidence="1 2">E84</strain>
    </source>
</reference>
<evidence type="ECO:0000313" key="1">
    <source>
        <dbReference type="EMBL" id="RBI87019.1"/>
    </source>
</evidence>
<comment type="caution">
    <text evidence="1">The sequence shown here is derived from an EMBL/GenBank/DDBJ whole genome shotgun (WGS) entry which is preliminary data.</text>
</comment>
<dbReference type="AlphaFoldDB" id="A0A365UC93"/>
<organism evidence="1 2">
    <name type="scientific">Rhodosalinus halophilus</name>
    <dbReference type="NCBI Taxonomy" id="2259333"/>
    <lineage>
        <taxon>Bacteria</taxon>
        <taxon>Pseudomonadati</taxon>
        <taxon>Pseudomonadota</taxon>
        <taxon>Alphaproteobacteria</taxon>
        <taxon>Rhodobacterales</taxon>
        <taxon>Paracoccaceae</taxon>
        <taxon>Rhodosalinus</taxon>
    </lineage>
</organism>
<protein>
    <submittedName>
        <fullName evidence="1">Uncharacterized protein</fullName>
    </submittedName>
</protein>
<dbReference type="RefSeq" id="WP_113287867.1">
    <property type="nucleotide sequence ID" value="NZ_QNTQ01000002.1"/>
</dbReference>
<dbReference type="OrthoDB" id="7838899at2"/>
<sequence length="226" mass="23545">MWLTIVPAAAAAERLTPVPYDDLPPLAPELVTFDRLPAKDYPGYSFDHGLAVPGARLGERFAGQGLGAVHIDDGGPHDRLTGRPAVPLAIEPGAPGQGLSLSRHTAYRSMALYPLGPLGQPDPQARGEGSVAILFARDACAVGFRVHTEYVDAFGTTEGHEGTIRATFYARDGAPIGAVRIVAPEGISAHGFLDAQAGIAGLTLENRDPGGVSFDDLRFGCPAPTG</sequence>
<dbReference type="EMBL" id="QNTQ01000002">
    <property type="protein sequence ID" value="RBI87019.1"/>
    <property type="molecule type" value="Genomic_DNA"/>
</dbReference>
<name>A0A365UC93_9RHOB</name>
<dbReference type="Proteomes" id="UP000253370">
    <property type="component" value="Unassembled WGS sequence"/>
</dbReference>